<evidence type="ECO:0000256" key="1">
    <source>
        <dbReference type="ARBA" id="ARBA00001974"/>
    </source>
</evidence>
<dbReference type="GO" id="GO:0005615">
    <property type="term" value="C:extracellular space"/>
    <property type="evidence" value="ECO:0007669"/>
    <property type="project" value="TreeGrafter"/>
</dbReference>
<sequence>MYGLTSLYRRRVSHYFGALYKARMNFSSSCQVFTCDIENALGFIFNNTVIYTANSSGRWPINFNESNARSYLKKFLHVTLKYLKAPDHIQYHTYNFIETVYNEIKNNNVFTAEDLQQTLINIQRNGEAEKAYLSKWQPSVSCHNINTAACYNDAWLASCGTWNMFHTMTVSADNETESLEVIEAIKGFMTYFFSCGDCRFHFAGMYNQTIGTYGYASVDTLDKAILWLWCAHNAVNQDWTLTEGRYWPPHPVFPLRSACECCWGKNPSHDSTTCAILFCNGTTGSMNCFEAPSDEEHPDVTHHIDYGYFSESLILNYLKRVYSGVYPKLNTNQEWKEIIFNENPPCPNSTNSDLIK</sequence>
<dbReference type="PROSITE" id="PS51324">
    <property type="entry name" value="ERV_ALR"/>
    <property type="match status" value="1"/>
</dbReference>
<dbReference type="EMBL" id="CAXKWB010027678">
    <property type="protein sequence ID" value="CAL4132184.1"/>
    <property type="molecule type" value="Genomic_DNA"/>
</dbReference>
<keyword evidence="4 7" id="KW-0274">FAD</keyword>
<dbReference type="InterPro" id="IPR017905">
    <property type="entry name" value="ERV/ALR_sulphydryl_oxidase"/>
</dbReference>
<evidence type="ECO:0000256" key="4">
    <source>
        <dbReference type="ARBA" id="ARBA00022827"/>
    </source>
</evidence>
<evidence type="ECO:0000313" key="9">
    <source>
        <dbReference type="EMBL" id="CAL4132184.1"/>
    </source>
</evidence>
<reference evidence="9 10" key="1">
    <citation type="submission" date="2024-05" db="EMBL/GenBank/DDBJ databases">
        <authorList>
            <person name="Wallberg A."/>
        </authorList>
    </citation>
    <scope>NUCLEOTIDE SEQUENCE [LARGE SCALE GENOMIC DNA]</scope>
</reference>
<evidence type="ECO:0000256" key="7">
    <source>
        <dbReference type="RuleBase" id="RU371123"/>
    </source>
</evidence>
<evidence type="ECO:0000313" key="10">
    <source>
        <dbReference type="Proteomes" id="UP001497623"/>
    </source>
</evidence>
<dbReference type="EC" id="1.8.3.2" evidence="7"/>
<dbReference type="PANTHER" id="PTHR22897:SF8">
    <property type="entry name" value="SULFHYDRYL OXIDASE"/>
    <property type="match status" value="1"/>
</dbReference>
<dbReference type="GO" id="GO:0006457">
    <property type="term" value="P:protein folding"/>
    <property type="evidence" value="ECO:0007669"/>
    <property type="project" value="TreeGrafter"/>
</dbReference>
<accession>A0AAV2RS88</accession>
<keyword evidence="2 7" id="KW-0285">Flavoprotein</keyword>
<gene>
    <name evidence="9" type="ORF">MNOR_LOCUS26965</name>
</gene>
<dbReference type="InterPro" id="IPR039798">
    <property type="entry name" value="Sulfhydryl_oxidase"/>
</dbReference>
<organism evidence="9 10">
    <name type="scientific">Meganyctiphanes norvegica</name>
    <name type="common">Northern krill</name>
    <name type="synonym">Thysanopoda norvegica</name>
    <dbReference type="NCBI Taxonomy" id="48144"/>
    <lineage>
        <taxon>Eukaryota</taxon>
        <taxon>Metazoa</taxon>
        <taxon>Ecdysozoa</taxon>
        <taxon>Arthropoda</taxon>
        <taxon>Crustacea</taxon>
        <taxon>Multicrustacea</taxon>
        <taxon>Malacostraca</taxon>
        <taxon>Eumalacostraca</taxon>
        <taxon>Eucarida</taxon>
        <taxon>Euphausiacea</taxon>
        <taxon>Euphausiidae</taxon>
        <taxon>Meganyctiphanes</taxon>
    </lineage>
</organism>
<evidence type="ECO:0000256" key="3">
    <source>
        <dbReference type="ARBA" id="ARBA00022729"/>
    </source>
</evidence>
<name>A0AAV2RS88_MEGNR</name>
<dbReference type="Pfam" id="PF04777">
    <property type="entry name" value="Evr1_Alr"/>
    <property type="match status" value="1"/>
</dbReference>
<protein>
    <recommendedName>
        <fullName evidence="7">Sulfhydryl oxidase</fullName>
        <ecNumber evidence="7">1.8.3.2</ecNumber>
    </recommendedName>
</protein>
<proteinExistence type="predicted"/>
<dbReference type="SUPFAM" id="SSF69000">
    <property type="entry name" value="FAD-dependent thiol oxidase"/>
    <property type="match status" value="1"/>
</dbReference>
<dbReference type="Gene3D" id="1.20.120.310">
    <property type="entry name" value="ERV/ALR sulfhydryl oxidase domain"/>
    <property type="match status" value="1"/>
</dbReference>
<keyword evidence="6" id="KW-1015">Disulfide bond</keyword>
<comment type="catalytic activity">
    <reaction evidence="7">
        <text>2 R'C(R)SH + O2 = R'C(R)S-S(R)CR' + H2O2</text>
        <dbReference type="Rhea" id="RHEA:17357"/>
        <dbReference type="ChEBI" id="CHEBI:15379"/>
        <dbReference type="ChEBI" id="CHEBI:16240"/>
        <dbReference type="ChEBI" id="CHEBI:16520"/>
        <dbReference type="ChEBI" id="CHEBI:17412"/>
        <dbReference type="EC" id="1.8.3.2"/>
    </reaction>
</comment>
<dbReference type="AlphaFoldDB" id="A0AAV2RS88"/>
<keyword evidence="3" id="KW-0732">Signal</keyword>
<keyword evidence="5 7" id="KW-0560">Oxidoreductase</keyword>
<evidence type="ECO:0000256" key="5">
    <source>
        <dbReference type="ARBA" id="ARBA00023002"/>
    </source>
</evidence>
<feature type="domain" description="ERV/ALR sulfhydryl oxidase" evidence="8">
    <location>
        <begin position="150"/>
        <end position="257"/>
    </location>
</feature>
<dbReference type="GO" id="GO:0016971">
    <property type="term" value="F:flavin-dependent sulfhydryl oxidase activity"/>
    <property type="evidence" value="ECO:0007669"/>
    <property type="project" value="InterPro"/>
</dbReference>
<dbReference type="Proteomes" id="UP001497623">
    <property type="component" value="Unassembled WGS sequence"/>
</dbReference>
<dbReference type="InterPro" id="IPR036774">
    <property type="entry name" value="ERV/ALR_sulphydryl_oxid_sf"/>
</dbReference>
<dbReference type="PANTHER" id="PTHR22897">
    <property type="entry name" value="QUIESCIN Q6-RELATED SULFHYDRYL OXIDASE"/>
    <property type="match status" value="1"/>
</dbReference>
<evidence type="ECO:0000256" key="6">
    <source>
        <dbReference type="ARBA" id="ARBA00023157"/>
    </source>
</evidence>
<feature type="non-terminal residue" evidence="9">
    <location>
        <position position="356"/>
    </location>
</feature>
<keyword evidence="10" id="KW-1185">Reference proteome</keyword>
<evidence type="ECO:0000256" key="2">
    <source>
        <dbReference type="ARBA" id="ARBA00022630"/>
    </source>
</evidence>
<comment type="caution">
    <text evidence="9">The sequence shown here is derived from an EMBL/GenBank/DDBJ whole genome shotgun (WGS) entry which is preliminary data.</text>
</comment>
<dbReference type="GO" id="GO:0000139">
    <property type="term" value="C:Golgi membrane"/>
    <property type="evidence" value="ECO:0007669"/>
    <property type="project" value="TreeGrafter"/>
</dbReference>
<dbReference type="GO" id="GO:0003756">
    <property type="term" value="F:protein disulfide isomerase activity"/>
    <property type="evidence" value="ECO:0007669"/>
    <property type="project" value="TreeGrafter"/>
</dbReference>
<comment type="cofactor">
    <cofactor evidence="1 7">
        <name>FAD</name>
        <dbReference type="ChEBI" id="CHEBI:57692"/>
    </cofactor>
</comment>
<evidence type="ECO:0000259" key="8">
    <source>
        <dbReference type="PROSITE" id="PS51324"/>
    </source>
</evidence>